<evidence type="ECO:0000256" key="1">
    <source>
        <dbReference type="SAM" id="MobiDB-lite"/>
    </source>
</evidence>
<comment type="caution">
    <text evidence="3">The sequence shown here is derived from an EMBL/GenBank/DDBJ whole genome shotgun (WGS) entry which is preliminary data.</text>
</comment>
<accession>A0A177U0B3</accession>
<proteinExistence type="predicted"/>
<dbReference type="EMBL" id="CAJHJG010006995">
    <property type="protein sequence ID" value="CAD6961720.1"/>
    <property type="molecule type" value="Genomic_DNA"/>
</dbReference>
<sequence length="157" mass="17242">MPQSSTSLHPRTLAIHGGKPRWSSIVSSAISTSMPSDVLGQSKHETDARTARLELAVAELRASAFSDGSMERRARADELRKKYMVQLGQLRQASGVEDDDVDDDSEADDDEELIYPKASVITRLAPSSGLQTPNGPLLRACDPRPRRLLCVRLWAET</sequence>
<reference evidence="2" key="3">
    <citation type="submission" date="2020-10" db="EMBL/GenBank/DDBJ databases">
        <authorList>
            <person name="Sedaghatjoo S."/>
        </authorList>
    </citation>
    <scope>NUCLEOTIDE SEQUENCE</scope>
    <source>
        <strain evidence="2">AZH3</strain>
    </source>
</reference>
<name>A0A177U0B3_9BASI</name>
<dbReference type="EMBL" id="LWDD02001949">
    <property type="protein sequence ID" value="KAE8243613.1"/>
    <property type="molecule type" value="Genomic_DNA"/>
</dbReference>
<keyword evidence="5" id="KW-1185">Reference proteome</keyword>
<dbReference type="AlphaFoldDB" id="A0A177U0B3"/>
<reference evidence="3" key="1">
    <citation type="submission" date="2016-04" db="EMBL/GenBank/DDBJ databases">
        <authorList>
            <person name="Nguyen H.D."/>
            <person name="Kesanakurti P."/>
            <person name="Cullis J."/>
            <person name="Levesque C.A."/>
            <person name="Hambleton S."/>
        </authorList>
    </citation>
    <scope>NUCLEOTIDE SEQUENCE</scope>
    <source>
        <strain evidence="3">DAOMC 238032</strain>
    </source>
</reference>
<evidence type="ECO:0000313" key="2">
    <source>
        <dbReference type="EMBL" id="CAD6961720.1"/>
    </source>
</evidence>
<dbReference type="Proteomes" id="UP000836402">
    <property type="component" value="Unassembled WGS sequence"/>
</dbReference>
<gene>
    <name evidence="3" type="ORF">A4X03_0g7709</name>
    <name evidence="2" type="ORF">JKIAZH3_G4429</name>
</gene>
<reference evidence="3" key="2">
    <citation type="journal article" date="2019" name="IMA Fungus">
        <title>Genome sequencing and comparison of five Tilletia species to identify candidate genes for the detection of regulated species infecting wheat.</title>
        <authorList>
            <person name="Nguyen H.D.T."/>
            <person name="Sultana T."/>
            <person name="Kesanakurti P."/>
            <person name="Hambleton S."/>
        </authorList>
    </citation>
    <scope>NUCLEOTIDE SEQUENCE</scope>
    <source>
        <strain evidence="3">DAOMC 238032</strain>
    </source>
</reference>
<protein>
    <submittedName>
        <fullName evidence="3">Uncharacterized protein</fullName>
    </submittedName>
</protein>
<evidence type="ECO:0000313" key="5">
    <source>
        <dbReference type="Proteomes" id="UP000836402"/>
    </source>
</evidence>
<feature type="compositionally biased region" description="Acidic residues" evidence="1">
    <location>
        <begin position="96"/>
        <end position="110"/>
    </location>
</feature>
<organism evidence="3 4">
    <name type="scientific">Tilletia caries</name>
    <name type="common">wheat bunt fungus</name>
    <dbReference type="NCBI Taxonomy" id="13290"/>
    <lineage>
        <taxon>Eukaryota</taxon>
        <taxon>Fungi</taxon>
        <taxon>Dikarya</taxon>
        <taxon>Basidiomycota</taxon>
        <taxon>Ustilaginomycotina</taxon>
        <taxon>Exobasidiomycetes</taxon>
        <taxon>Tilletiales</taxon>
        <taxon>Tilletiaceae</taxon>
        <taxon>Tilletia</taxon>
    </lineage>
</organism>
<evidence type="ECO:0000313" key="4">
    <source>
        <dbReference type="Proteomes" id="UP000077671"/>
    </source>
</evidence>
<feature type="region of interest" description="Disordered" evidence="1">
    <location>
        <begin position="91"/>
        <end position="110"/>
    </location>
</feature>
<evidence type="ECO:0000313" key="3">
    <source>
        <dbReference type="EMBL" id="KAE8243613.1"/>
    </source>
</evidence>
<dbReference type="Proteomes" id="UP000077671">
    <property type="component" value="Unassembled WGS sequence"/>
</dbReference>